<evidence type="ECO:0000313" key="1">
    <source>
        <dbReference type="EMBL" id="RBA49812.1"/>
    </source>
</evidence>
<dbReference type="Pfam" id="PF11651">
    <property type="entry name" value="P22_CoatProtein"/>
    <property type="match status" value="1"/>
</dbReference>
<dbReference type="RefSeq" id="WP_112986258.1">
    <property type="nucleotide sequence ID" value="NZ_CP131470.1"/>
</dbReference>
<proteinExistence type="predicted"/>
<gene>
    <name evidence="1" type="ORF">DC346_01910</name>
</gene>
<dbReference type="EMBL" id="QEWH01000009">
    <property type="protein sequence ID" value="RBA49812.1"/>
    <property type="molecule type" value="Genomic_DNA"/>
</dbReference>
<name>A0A365PM63_ACIJU</name>
<dbReference type="Gene3D" id="2.40.30.240">
    <property type="match status" value="1"/>
</dbReference>
<reference evidence="1 2" key="1">
    <citation type="submission" date="2018-04" db="EMBL/GenBank/DDBJ databases">
        <title>Acinetobacter junii Genome sequencing and assembly.</title>
        <authorList>
            <person name="Su J."/>
            <person name="Rensing C."/>
            <person name="Mazhar H.S."/>
        </authorList>
    </citation>
    <scope>NUCLEOTIDE SEQUENCE [LARGE SCALE GENOMIC DNA]</scope>
    <source>
        <strain evidence="1 2">SC22</strain>
    </source>
</reference>
<dbReference type="AlphaFoldDB" id="A0A365PM63"/>
<evidence type="ECO:0000313" key="2">
    <source>
        <dbReference type="Proteomes" id="UP000253688"/>
    </source>
</evidence>
<dbReference type="Proteomes" id="UP000253688">
    <property type="component" value="Unassembled WGS sequence"/>
</dbReference>
<accession>A0A365PM63</accession>
<protein>
    <submittedName>
        <fullName evidence="1">Uncharacterized protein</fullName>
    </submittedName>
</protein>
<organism evidence="1 2">
    <name type="scientific">Acinetobacter junii</name>
    <dbReference type="NCBI Taxonomy" id="40215"/>
    <lineage>
        <taxon>Bacteria</taxon>
        <taxon>Pseudomonadati</taxon>
        <taxon>Pseudomonadota</taxon>
        <taxon>Gammaproteobacteria</taxon>
        <taxon>Moraxellales</taxon>
        <taxon>Moraxellaceae</taxon>
        <taxon>Acinetobacter</taxon>
    </lineage>
</organism>
<comment type="caution">
    <text evidence="1">The sequence shown here is derived from an EMBL/GenBank/DDBJ whole genome shotgun (WGS) entry which is preliminary data.</text>
</comment>
<sequence>MANSFAKKIDVFFDDVVAGFDATNISSKNVSQYKAPAEALALNGQTFHRPMPLMTEIVDGRDISGQYKDLVELTVPATLTESHIRNVPVKLTGVDLNNPYAFDNIVKTSNILLSNKLDTLVANRVAERGTLAVINAAAIDTYDDAAEADALMLEQQATRGERIMLLNPRMAKNIAGNLAARQTMNTAPMNAYQRSTLQPIAGFDTFRVDYGKSITGSAGTGYTVSGAQSYTPVSADVNGIPADNRTQTLVIVTGTGAGTGAAVGDVFTIAGVYAVGHINKQSTGQLKTFRILAINGGNWTISPAIVPADGTAAAQKAYANVTTGAADGAAITILNKKTTAASVFYEKSAIEIVHADFNTEPFEASGKRVRKAITDSGIQIVMLSDSNVDTLAANYRLFVWANVEVLNPELAGIMLENQA</sequence>
<dbReference type="InterPro" id="IPR024659">
    <property type="entry name" value="Phage_coat_Gp5"/>
</dbReference>